<accession>A0A7D8A7N2</accession>
<protein>
    <submittedName>
        <fullName evidence="2">Signal peptidase I</fullName>
    </submittedName>
</protein>
<dbReference type="Gene3D" id="2.60.40.10">
    <property type="entry name" value="Immunoglobulins"/>
    <property type="match status" value="3"/>
</dbReference>
<dbReference type="EMBL" id="CP043732">
    <property type="protein sequence ID" value="QMU96640.1"/>
    <property type="molecule type" value="Genomic_DNA"/>
</dbReference>
<sequence>MTGTALRSTALAVLLCALIAVSSLGGTQFSTAAFTSQSTNAVSTAGAAADWTPPTVSVVAPSGPLKGAATVSVAAADGETGIASVVLQMQPAGGSTWTTLCTLAAAPYSCTWQTTTVADGAYDLRAMATDSAGYSATSGLVRVNVANAFAVILTDPGEVLRGTVPLRASLQNASPLGLLYAVRLEYSAAGAAKWTSIGSCANLLGSDQCTVNWSTTAVSSGDYDIRAVAYPVLNLTNIVYSVVYSDITVDNVAPVVSMIDPGATLSGTVTLAATASDAHSGVASVAIQYQPATGGSWVTACTVTAAPYSCRYSTLAMARGAYSFRAVATDVAGGTATSSAIANRTVDNTISSVSLDDPGSYLSGASTLTANANSTAGVTSVTIQYAPTGTTDWKTACTTSAEAFTCVWNTAGVADGSYDLRALLVDGSGRTTISASLTSRRVDNTPVRGLDIQAVNGTGTPGRLDAGDAITYTYSRQMNPASILAGFTGAATPVTLRLRDGGLVGTGSAGDTVDVLSSAGTGPISLGTVNLRGDYIKTNKTTLYSATMTATTATVNGASVTTIRISVNSLTSGGALRTASTAGAMIWTPSANATDLAGVRSTTAPITESGALDREF</sequence>
<dbReference type="Proteomes" id="UP000515708">
    <property type="component" value="Chromosome"/>
</dbReference>
<feature type="chain" id="PRO_5028279137" evidence="1">
    <location>
        <begin position="33"/>
        <end position="616"/>
    </location>
</feature>
<feature type="signal peptide" evidence="1">
    <location>
        <begin position="1"/>
        <end position="32"/>
    </location>
</feature>
<dbReference type="GO" id="GO:0005975">
    <property type="term" value="P:carbohydrate metabolic process"/>
    <property type="evidence" value="ECO:0007669"/>
    <property type="project" value="UniProtKB-ARBA"/>
</dbReference>
<dbReference type="RefSeq" id="WP_182255275.1">
    <property type="nucleotide sequence ID" value="NZ_CP043732.1"/>
</dbReference>
<dbReference type="Pfam" id="PF17957">
    <property type="entry name" value="Big_7"/>
    <property type="match status" value="2"/>
</dbReference>
<name>A0A7D8A7N2_9MICO</name>
<dbReference type="AlphaFoldDB" id="A0A7D8A7N2"/>
<evidence type="ECO:0000256" key="1">
    <source>
        <dbReference type="SAM" id="SignalP"/>
    </source>
</evidence>
<reference evidence="2 3" key="1">
    <citation type="journal article" date="2020" name="Front. Microbiol.">
        <title>Design of Bacterial Strain-Specific qPCR Assays Using NGS Data and Publicly Available Resources and Its Application to Track Biocontrol Strains.</title>
        <authorList>
            <person name="Hernandez I."/>
            <person name="Sant C."/>
            <person name="Martinez R."/>
            <person name="Fernandez C."/>
        </authorList>
    </citation>
    <scope>NUCLEOTIDE SEQUENCE [LARGE SCALE GENOMIC DNA]</scope>
    <source>
        <strain evidence="2 3">B24</strain>
    </source>
</reference>
<gene>
    <name evidence="2" type="ORF">FVO59_04985</name>
</gene>
<evidence type="ECO:0000313" key="2">
    <source>
        <dbReference type="EMBL" id="QMU96640.1"/>
    </source>
</evidence>
<organism evidence="2 3">
    <name type="scientific">Microbacterium esteraromaticum</name>
    <dbReference type="NCBI Taxonomy" id="57043"/>
    <lineage>
        <taxon>Bacteria</taxon>
        <taxon>Bacillati</taxon>
        <taxon>Actinomycetota</taxon>
        <taxon>Actinomycetes</taxon>
        <taxon>Micrococcales</taxon>
        <taxon>Microbacteriaceae</taxon>
        <taxon>Microbacterium</taxon>
    </lineage>
</organism>
<dbReference type="InterPro" id="IPR013783">
    <property type="entry name" value="Ig-like_fold"/>
</dbReference>
<keyword evidence="1" id="KW-0732">Signal</keyword>
<evidence type="ECO:0000313" key="3">
    <source>
        <dbReference type="Proteomes" id="UP000515708"/>
    </source>
</evidence>
<proteinExistence type="predicted"/>